<dbReference type="InterPro" id="IPR006439">
    <property type="entry name" value="HAD-SF_hydro_IA"/>
</dbReference>
<dbReference type="GO" id="GO:0008252">
    <property type="term" value="F:nucleotidase activity"/>
    <property type="evidence" value="ECO:0007669"/>
    <property type="project" value="TreeGrafter"/>
</dbReference>
<dbReference type="InterPro" id="IPR036412">
    <property type="entry name" value="HAD-like_sf"/>
</dbReference>
<dbReference type="InterPro" id="IPR052791">
    <property type="entry name" value="SSM1_domain"/>
</dbReference>
<dbReference type="PANTHER" id="PTHR47438:SF1">
    <property type="entry name" value="PHOSPHATE METABOLISM PROTEIN 8-RELATED"/>
    <property type="match status" value="1"/>
</dbReference>
<dbReference type="STRING" id="68775.A0A5C3MGA4"/>
<organism evidence="1 2">
    <name type="scientific">Crucibulum laeve</name>
    <dbReference type="NCBI Taxonomy" id="68775"/>
    <lineage>
        <taxon>Eukaryota</taxon>
        <taxon>Fungi</taxon>
        <taxon>Dikarya</taxon>
        <taxon>Basidiomycota</taxon>
        <taxon>Agaricomycotina</taxon>
        <taxon>Agaricomycetes</taxon>
        <taxon>Agaricomycetidae</taxon>
        <taxon>Agaricales</taxon>
        <taxon>Agaricineae</taxon>
        <taxon>Nidulariaceae</taxon>
        <taxon>Crucibulum</taxon>
    </lineage>
</organism>
<dbReference type="AlphaFoldDB" id="A0A5C3MGA4"/>
<proteinExistence type="predicted"/>
<name>A0A5C3MGA4_9AGAR</name>
<dbReference type="SUPFAM" id="SSF56784">
    <property type="entry name" value="HAD-like"/>
    <property type="match status" value="1"/>
</dbReference>
<dbReference type="GO" id="GO:0006206">
    <property type="term" value="P:pyrimidine nucleobase metabolic process"/>
    <property type="evidence" value="ECO:0007669"/>
    <property type="project" value="TreeGrafter"/>
</dbReference>
<sequence>MGERIHTYFVGLGLSHEEASELHLRYYTQYGLAVRGLTRHHDVDVLDFDRQCDGSIPLEDMIQYDPKLRKLFEDIDRSKARVWALTNAFRPHAERVLKILKLDDLIDGLVYCDYRLKDFVCKPEPEYYKMAMQQANVDDPSKCYFIDDNRGNIDAARDEGWAHCVHFCEKGMEAMEGGRMKEIGHERKEAGESDENIVEVQTLEELRQVWPEIFAQQ</sequence>
<dbReference type="InterPro" id="IPR023214">
    <property type="entry name" value="HAD_sf"/>
</dbReference>
<accession>A0A5C3MGA4</accession>
<dbReference type="EMBL" id="ML213591">
    <property type="protein sequence ID" value="TFK43446.1"/>
    <property type="molecule type" value="Genomic_DNA"/>
</dbReference>
<dbReference type="Gene3D" id="1.10.150.450">
    <property type="match status" value="1"/>
</dbReference>
<dbReference type="OrthoDB" id="1065058at2759"/>
<dbReference type="NCBIfam" id="TIGR01509">
    <property type="entry name" value="HAD-SF-IA-v3"/>
    <property type="match status" value="1"/>
</dbReference>
<dbReference type="Proteomes" id="UP000308652">
    <property type="component" value="Unassembled WGS sequence"/>
</dbReference>
<protein>
    <submittedName>
        <fullName evidence="1">Pyrimidine 5-nucleotidase</fullName>
    </submittedName>
</protein>
<gene>
    <name evidence="1" type="ORF">BDQ12DRAFT_675001</name>
</gene>
<reference evidence="1 2" key="1">
    <citation type="journal article" date="2019" name="Nat. Ecol. Evol.">
        <title>Megaphylogeny resolves global patterns of mushroom evolution.</title>
        <authorList>
            <person name="Varga T."/>
            <person name="Krizsan K."/>
            <person name="Foldi C."/>
            <person name="Dima B."/>
            <person name="Sanchez-Garcia M."/>
            <person name="Sanchez-Ramirez S."/>
            <person name="Szollosi G.J."/>
            <person name="Szarkandi J.G."/>
            <person name="Papp V."/>
            <person name="Albert L."/>
            <person name="Andreopoulos W."/>
            <person name="Angelini C."/>
            <person name="Antonin V."/>
            <person name="Barry K.W."/>
            <person name="Bougher N.L."/>
            <person name="Buchanan P."/>
            <person name="Buyck B."/>
            <person name="Bense V."/>
            <person name="Catcheside P."/>
            <person name="Chovatia M."/>
            <person name="Cooper J."/>
            <person name="Damon W."/>
            <person name="Desjardin D."/>
            <person name="Finy P."/>
            <person name="Geml J."/>
            <person name="Haridas S."/>
            <person name="Hughes K."/>
            <person name="Justo A."/>
            <person name="Karasinski D."/>
            <person name="Kautmanova I."/>
            <person name="Kiss B."/>
            <person name="Kocsube S."/>
            <person name="Kotiranta H."/>
            <person name="LaButti K.M."/>
            <person name="Lechner B.E."/>
            <person name="Liimatainen K."/>
            <person name="Lipzen A."/>
            <person name="Lukacs Z."/>
            <person name="Mihaltcheva S."/>
            <person name="Morgado L.N."/>
            <person name="Niskanen T."/>
            <person name="Noordeloos M.E."/>
            <person name="Ohm R.A."/>
            <person name="Ortiz-Santana B."/>
            <person name="Ovrebo C."/>
            <person name="Racz N."/>
            <person name="Riley R."/>
            <person name="Savchenko A."/>
            <person name="Shiryaev A."/>
            <person name="Soop K."/>
            <person name="Spirin V."/>
            <person name="Szebenyi C."/>
            <person name="Tomsovsky M."/>
            <person name="Tulloss R.E."/>
            <person name="Uehling J."/>
            <person name="Grigoriev I.V."/>
            <person name="Vagvolgyi C."/>
            <person name="Papp T."/>
            <person name="Martin F.M."/>
            <person name="Miettinen O."/>
            <person name="Hibbett D.S."/>
            <person name="Nagy L.G."/>
        </authorList>
    </citation>
    <scope>NUCLEOTIDE SEQUENCE [LARGE SCALE GENOMIC DNA]</scope>
    <source>
        <strain evidence="1 2">CBS 166.37</strain>
    </source>
</reference>
<evidence type="ECO:0000313" key="2">
    <source>
        <dbReference type="Proteomes" id="UP000308652"/>
    </source>
</evidence>
<dbReference type="PANTHER" id="PTHR47438">
    <property type="entry name" value="PHOSPHATE METABOLISM PROTEIN 8-RELATED"/>
    <property type="match status" value="1"/>
</dbReference>
<dbReference type="Pfam" id="PF00702">
    <property type="entry name" value="Hydrolase"/>
    <property type="match status" value="1"/>
</dbReference>
<dbReference type="Gene3D" id="3.40.50.1000">
    <property type="entry name" value="HAD superfamily/HAD-like"/>
    <property type="match status" value="1"/>
</dbReference>
<keyword evidence="2" id="KW-1185">Reference proteome</keyword>
<dbReference type="GO" id="GO:0009166">
    <property type="term" value="P:nucleotide catabolic process"/>
    <property type="evidence" value="ECO:0007669"/>
    <property type="project" value="TreeGrafter"/>
</dbReference>
<evidence type="ECO:0000313" key="1">
    <source>
        <dbReference type="EMBL" id="TFK43446.1"/>
    </source>
</evidence>